<feature type="domain" description="YdbS-like PH" evidence="2">
    <location>
        <begin position="81"/>
        <end position="151"/>
    </location>
</feature>
<dbReference type="Proteomes" id="UP000230843">
    <property type="component" value="Unassembled WGS sequence"/>
</dbReference>
<keyword evidence="1" id="KW-0812">Transmembrane</keyword>
<dbReference type="EMBL" id="PFVJ01000054">
    <property type="protein sequence ID" value="PJA89756.1"/>
    <property type="molecule type" value="Genomic_DNA"/>
</dbReference>
<comment type="caution">
    <text evidence="3">The sequence shown here is derived from an EMBL/GenBank/DDBJ whole genome shotgun (WGS) entry which is preliminary data.</text>
</comment>
<feature type="transmembrane region" description="Helical" evidence="1">
    <location>
        <begin position="49"/>
        <end position="69"/>
    </location>
</feature>
<evidence type="ECO:0000313" key="4">
    <source>
        <dbReference type="Proteomes" id="UP000230843"/>
    </source>
</evidence>
<gene>
    <name evidence="3" type="ORF">CO137_02565</name>
</gene>
<keyword evidence="1" id="KW-0472">Membrane</keyword>
<name>A0A2M7Z6I4_9BACT</name>
<dbReference type="PANTHER" id="PTHR37938">
    <property type="entry name" value="BLL0215 PROTEIN"/>
    <property type="match status" value="1"/>
</dbReference>
<dbReference type="PANTHER" id="PTHR37938:SF1">
    <property type="entry name" value="BLL0215 PROTEIN"/>
    <property type="match status" value="1"/>
</dbReference>
<proteinExistence type="predicted"/>
<dbReference type="AlphaFoldDB" id="A0A2M7Z6I4"/>
<accession>A0A2M7Z6I4</accession>
<evidence type="ECO:0000256" key="1">
    <source>
        <dbReference type="SAM" id="Phobius"/>
    </source>
</evidence>
<organism evidence="3 4">
    <name type="scientific">Candidatus Magasanikbacteria bacterium CG_4_9_14_3_um_filter_32_9</name>
    <dbReference type="NCBI Taxonomy" id="1974644"/>
    <lineage>
        <taxon>Bacteria</taxon>
        <taxon>Candidatus Magasanikiibacteriota</taxon>
    </lineage>
</organism>
<dbReference type="InterPro" id="IPR005182">
    <property type="entry name" value="YdbS-like_PH"/>
</dbReference>
<evidence type="ECO:0000259" key="2">
    <source>
        <dbReference type="Pfam" id="PF03703"/>
    </source>
</evidence>
<dbReference type="Pfam" id="PF03703">
    <property type="entry name" value="bPH_2"/>
    <property type="match status" value="1"/>
</dbReference>
<keyword evidence="1" id="KW-1133">Transmembrane helix</keyword>
<reference evidence="4" key="1">
    <citation type="submission" date="2017-09" db="EMBL/GenBank/DDBJ databases">
        <title>Depth-based differentiation of microbial function through sediment-hosted aquifers and enrichment of novel symbionts in the deep terrestrial subsurface.</title>
        <authorList>
            <person name="Probst A.J."/>
            <person name="Ladd B."/>
            <person name="Jarett J.K."/>
            <person name="Geller-Mcgrath D.E."/>
            <person name="Sieber C.M.K."/>
            <person name="Emerson J.B."/>
            <person name="Anantharaman K."/>
            <person name="Thomas B.C."/>
            <person name="Malmstrom R."/>
            <person name="Stieglmeier M."/>
            <person name="Klingl A."/>
            <person name="Woyke T."/>
            <person name="Ryan C.M."/>
            <person name="Banfield J.F."/>
        </authorList>
    </citation>
    <scope>NUCLEOTIDE SEQUENCE [LARGE SCALE GENOMIC DNA]</scope>
</reference>
<feature type="transmembrane region" description="Helical" evidence="1">
    <location>
        <begin position="21"/>
        <end position="43"/>
    </location>
</feature>
<evidence type="ECO:0000313" key="3">
    <source>
        <dbReference type="EMBL" id="PJA89756.1"/>
    </source>
</evidence>
<protein>
    <recommendedName>
        <fullName evidence="2">YdbS-like PH domain-containing protein</fullName>
    </recommendedName>
</protein>
<sequence length="203" mass="23808">MNTKKINLKQDERILLDLRRYMFTLFWYWAVALFFLMLAFFLMFHLFSYGIWGSIGFAFIIFVSAMSAARGLYLWRKNMCIITNHRIIDINRRGVFDKVISEVLYDQVEGVSGRVKGIVGTIFRYGDVTIQTAAGSVQIIVEKIKDPVFIQQKINEFRHNNLKGIDSDETNSIVDKLEDEELKRIYLKSRQELKNRGFIDTQK</sequence>